<comment type="caution">
    <text evidence="1">The sequence shown here is derived from an EMBL/GenBank/DDBJ whole genome shotgun (WGS) entry which is preliminary data.</text>
</comment>
<proteinExistence type="predicted"/>
<dbReference type="AlphaFoldDB" id="A0A1J5QE05"/>
<reference evidence="1" key="1">
    <citation type="submission" date="2016-10" db="EMBL/GenBank/DDBJ databases">
        <title>Sequence of Gallionella enrichment culture.</title>
        <authorList>
            <person name="Poehlein A."/>
            <person name="Muehling M."/>
            <person name="Daniel R."/>
        </authorList>
    </citation>
    <scope>NUCLEOTIDE SEQUENCE</scope>
</reference>
<organism evidence="1">
    <name type="scientific">mine drainage metagenome</name>
    <dbReference type="NCBI Taxonomy" id="410659"/>
    <lineage>
        <taxon>unclassified sequences</taxon>
        <taxon>metagenomes</taxon>
        <taxon>ecological metagenomes</taxon>
    </lineage>
</organism>
<name>A0A1J5QE05_9ZZZZ</name>
<gene>
    <name evidence="1" type="ORF">GALL_367970</name>
</gene>
<sequence length="33" mass="3722">MKHYRLEGKHLVPLTGAVQFQPAQAGWFVGKAR</sequence>
<protein>
    <submittedName>
        <fullName evidence="1">Uncharacterized protein</fullName>
    </submittedName>
</protein>
<accession>A0A1J5QE05</accession>
<dbReference type="EMBL" id="MLJW01000924">
    <property type="protein sequence ID" value="OIQ81442.1"/>
    <property type="molecule type" value="Genomic_DNA"/>
</dbReference>
<evidence type="ECO:0000313" key="1">
    <source>
        <dbReference type="EMBL" id="OIQ81442.1"/>
    </source>
</evidence>